<keyword evidence="4" id="KW-0325">Glycoprotein</keyword>
<evidence type="ECO:0000259" key="6">
    <source>
        <dbReference type="Pfam" id="PF18401"/>
    </source>
</evidence>
<dbReference type="OrthoDB" id="27683at2759"/>
<evidence type="ECO:0000313" key="9">
    <source>
        <dbReference type="EMBL" id="SCU84591.1"/>
    </source>
</evidence>
<feature type="signal peptide" evidence="5">
    <location>
        <begin position="1"/>
        <end position="17"/>
    </location>
</feature>
<keyword evidence="2 5" id="KW-0732">Signal</keyword>
<dbReference type="GO" id="GO:0036503">
    <property type="term" value="P:ERAD pathway"/>
    <property type="evidence" value="ECO:0007669"/>
    <property type="project" value="TreeGrafter"/>
</dbReference>
<dbReference type="EMBL" id="LT598446">
    <property type="protein sequence ID" value="SCU84591.1"/>
    <property type="molecule type" value="Genomic_DNA"/>
</dbReference>
<evidence type="ECO:0000256" key="4">
    <source>
        <dbReference type="ARBA" id="ARBA00023180"/>
    </source>
</evidence>
<dbReference type="GO" id="GO:0005788">
    <property type="term" value="C:endoplasmic reticulum lumen"/>
    <property type="evidence" value="ECO:0007669"/>
    <property type="project" value="UniProtKB-SubCell"/>
</dbReference>
<dbReference type="Proteomes" id="UP000189911">
    <property type="component" value="Chromosome C"/>
</dbReference>
<dbReference type="InterPro" id="IPR040694">
    <property type="entry name" value="UGGT_TRXL_2"/>
</dbReference>
<comment type="subcellular location">
    <subcellularLocation>
        <location evidence="1">Endoplasmic reticulum lumen</location>
    </subcellularLocation>
</comment>
<feature type="domain" description="UGGT thioredoxin-like" evidence="7">
    <location>
        <begin position="403"/>
        <end position="520"/>
    </location>
</feature>
<protein>
    <submittedName>
        <fullName evidence="9">LANO_0C01816g1_1</fullName>
    </submittedName>
</protein>
<proteinExistence type="predicted"/>
<feature type="domain" description="Glucosyltransferase 24 catalytic" evidence="8">
    <location>
        <begin position="1065"/>
        <end position="1281"/>
    </location>
</feature>
<dbReference type="GO" id="GO:0018279">
    <property type="term" value="P:protein N-linked glycosylation via asparagine"/>
    <property type="evidence" value="ECO:0007669"/>
    <property type="project" value="TreeGrafter"/>
</dbReference>
<dbReference type="PANTHER" id="PTHR11226:SF0">
    <property type="entry name" value="UDP-GLUCOSE:GLYCOPROTEIN GLUCOSYLTRANSFERASE"/>
    <property type="match status" value="1"/>
</dbReference>
<dbReference type="InterPro" id="IPR040497">
    <property type="entry name" value="Glyco_transf_24"/>
</dbReference>
<name>A0A1G4J4N8_9SACH</name>
<dbReference type="GO" id="GO:0051082">
    <property type="term" value="F:unfolded protein binding"/>
    <property type="evidence" value="ECO:0007669"/>
    <property type="project" value="TreeGrafter"/>
</dbReference>
<dbReference type="Pfam" id="PF18401">
    <property type="entry name" value="Thioredoxin_13"/>
    <property type="match status" value="1"/>
</dbReference>
<evidence type="ECO:0000256" key="2">
    <source>
        <dbReference type="ARBA" id="ARBA00022729"/>
    </source>
</evidence>
<evidence type="ECO:0000313" key="10">
    <source>
        <dbReference type="Proteomes" id="UP000189911"/>
    </source>
</evidence>
<dbReference type="Pfam" id="PF18404">
    <property type="entry name" value="Glyco_transf_24"/>
    <property type="match status" value="1"/>
</dbReference>
<evidence type="ECO:0000256" key="3">
    <source>
        <dbReference type="ARBA" id="ARBA00022824"/>
    </source>
</evidence>
<feature type="domain" description="UGGT thioredoxin-like" evidence="6">
    <location>
        <begin position="244"/>
        <end position="374"/>
    </location>
</feature>
<evidence type="ECO:0000259" key="8">
    <source>
        <dbReference type="Pfam" id="PF18404"/>
    </source>
</evidence>
<dbReference type="InterPro" id="IPR009448">
    <property type="entry name" value="UDP-g_GGtrans"/>
</dbReference>
<gene>
    <name evidence="9" type="ORF">LANO_0C01816G</name>
</gene>
<sequence>MLVFWLLASLNYIFSGALYVSFPNATSGTTLRTWNTLRYLVDDSDLLQRLYFQIAGVDEDFDDYSDLDTPALLVDQVVAFLQLHDPDAAALFPLHYALEPGFSMNTDNDNYFILNKKRFSSSEDLFYLKSVDLNAQKSIPSQQFLDSKDVVIGFNTEAPIVQFYGCDRLHGWESFNRNLLIESQAGKIRFIWRSTCPNDLPFQYEPSAIALTIKETHWGEPVDLALDVPGDFGSSNQHFHTHQIDGSKLSSLDMKVTALICDFHEKNKDFGKTLALLKQIVNSLPVLAVELSKLPANYDKLDEAIETSVEQGIDHTMLGLYVNGQYFKLSSLDKSTVIRSVTTELKHIDFLRNLLQTYQNLDDQASTIMAKKLLNNFSSRSSKTLQSSQPVKYDLHRVSGFSESVIYFNDIENDPEYKEKLKDDIGEFFKESEFSQLPAYRENWNEVIFVVNFSDLASKDTSEALQGLLRAVGVVKNGYPQRIGLLPMTTDPEDMGILRRIYELKNRDLRSVLEYLNELSISEGARESEFENIPPVLEILGSKLMIKSSSIIVNGEIYPFKSNLWNYIIAKVLKKDVSYIKDELRRINAVGVLNAREILHRRSFTERNSKYLPDYFEDASYFVSDVNTLKALGKRTIEVSRAESHNLLHTITIVDDFNTAFGLDRLINLMKIELLGVRLRAIHTGPNGKQWDRVRQFVSKFAFSELETVRSRSKANDATNVLEHNKLSQWFYRFPGEVAQTSFLTVNGRVIHFDLGEIPSTKHYEMILQREALRVLDAVEAIQEELPGFLDLAVNADFVEMASSIMTKMFYEGERLYNNGIDFTAEGSISRLCLGDFIDFSSYNSLQMSGETKKVDVTLLIDPLEERTQNLLTLISELNELDFVNLQLHLLPTKDLKIFPIYRIWKEGHTNITELDTMNFNADIDRPSYWHIGQQKDDEFELQYLVLEVNAFEATEVPSKGLVEGIGNVCLKLLDDGNEVLDTAFTSDTFGYGQFKLKRLGRGLRVESCSPDYKVSTFSLHANADYMPSKSFDVVSFSPVRIYVKLVKLIDDNRVEASHVVEESVNIFSIIEDREQENNFRNLVKWTLGTNPSLAVKFWIVLGEQPSVDFKPFLKFVSAQSGNKVTFEFLYYDWPRWLRPQRFLVQELSAAKILMLDLIFPAGVQKLIYMSPDTRVKDLKALWHFKFDSVFCLPRAYHSGGTPYWNEGYWKNFLAKHNLKFHAIEPAFIVDLAKYRKDHAGDKLRIHYQRLSAGINFLAKLDQDLINDMQVRVPISTLRKSLVARVPVSESPSEEFLDSFEQKYLAAKRATSKEDQKEPIVHDEL</sequence>
<evidence type="ECO:0000259" key="7">
    <source>
        <dbReference type="Pfam" id="PF18402"/>
    </source>
</evidence>
<evidence type="ECO:0000256" key="5">
    <source>
        <dbReference type="SAM" id="SignalP"/>
    </source>
</evidence>
<keyword evidence="3" id="KW-0256">Endoplasmic reticulum</keyword>
<dbReference type="InterPro" id="IPR040692">
    <property type="entry name" value="UGGT_TRXL_3"/>
</dbReference>
<evidence type="ECO:0000256" key="1">
    <source>
        <dbReference type="ARBA" id="ARBA00004319"/>
    </source>
</evidence>
<reference evidence="10" key="1">
    <citation type="submission" date="2016-03" db="EMBL/GenBank/DDBJ databases">
        <authorList>
            <person name="Devillers Hugo."/>
        </authorList>
    </citation>
    <scope>NUCLEOTIDE SEQUENCE [LARGE SCALE GENOMIC DNA]</scope>
</reference>
<feature type="chain" id="PRO_5009235862" evidence="5">
    <location>
        <begin position="18"/>
        <end position="1325"/>
    </location>
</feature>
<accession>A0A1G4J4N8</accession>
<organism evidence="9 10">
    <name type="scientific">Lachancea nothofagi CBS 11611</name>
    <dbReference type="NCBI Taxonomy" id="1266666"/>
    <lineage>
        <taxon>Eukaryota</taxon>
        <taxon>Fungi</taxon>
        <taxon>Dikarya</taxon>
        <taxon>Ascomycota</taxon>
        <taxon>Saccharomycotina</taxon>
        <taxon>Saccharomycetes</taxon>
        <taxon>Saccharomycetales</taxon>
        <taxon>Saccharomycetaceae</taxon>
        <taxon>Lachancea</taxon>
    </lineage>
</organism>
<dbReference type="Pfam" id="PF18402">
    <property type="entry name" value="Thioredoxin_14"/>
    <property type="match status" value="1"/>
</dbReference>
<dbReference type="GO" id="GO:0003980">
    <property type="term" value="F:UDP-glucose:glycoprotein glucosyltransferase activity"/>
    <property type="evidence" value="ECO:0007669"/>
    <property type="project" value="InterPro"/>
</dbReference>
<dbReference type="PANTHER" id="PTHR11226">
    <property type="entry name" value="UDP-GLUCOSE GLYCOPROTEIN:GLUCOSYLTRANSFERASE"/>
    <property type="match status" value="1"/>
</dbReference>
<keyword evidence="10" id="KW-1185">Reference proteome</keyword>